<name>A0ABX1BGJ1_9ACTN</name>
<evidence type="ECO:0000313" key="3">
    <source>
        <dbReference type="Proteomes" id="UP000696294"/>
    </source>
</evidence>
<dbReference type="InterPro" id="IPR052512">
    <property type="entry name" value="4CMD/NDH-1_regulator"/>
</dbReference>
<proteinExistence type="predicted"/>
<evidence type="ECO:0000313" key="2">
    <source>
        <dbReference type="EMBL" id="NJP96002.1"/>
    </source>
</evidence>
<accession>A0ABX1BGJ1</accession>
<dbReference type="PANTHER" id="PTHR33570:SF2">
    <property type="entry name" value="CARBOXYMUCONOLACTONE DECARBOXYLASE-LIKE DOMAIN-CONTAINING PROTEIN"/>
    <property type="match status" value="1"/>
</dbReference>
<dbReference type="EMBL" id="JAATEP010000044">
    <property type="protein sequence ID" value="NJP96002.1"/>
    <property type="molecule type" value="Genomic_DNA"/>
</dbReference>
<sequence>MKLASQDAIQALDADFAAMAVKRGHYAWGLPQLSMREKAFVFVAADLCSRSLQFPLQTHVMMALSNGVALEDIREAVRHLAPYVGYPTAAEALMRLGEIEKAAVEAGLATSGEKESGNGHAGQAIELPEHVVQATKALNEDFAAFLQEVFAERWGRPNLTVAERALCTIATDVLNGTLEQSFAQHVGLALEHGAGEEQVQAVLLLVAEFGVAKAGRAFAALADVLAARR</sequence>
<comment type="caution">
    <text evidence="2">The sequence shown here is derived from an EMBL/GenBank/DDBJ whole genome shotgun (WGS) entry which is preliminary data.</text>
</comment>
<reference evidence="2 3" key="1">
    <citation type="submission" date="2020-03" db="EMBL/GenBank/DDBJ databases">
        <title>WGS of actinomycetes isolated from Thailand.</title>
        <authorList>
            <person name="Thawai C."/>
        </authorList>
    </citation>
    <scope>NUCLEOTIDE SEQUENCE [LARGE SCALE GENOMIC DNA]</scope>
    <source>
        <strain evidence="2 3">FMUSA5-5</strain>
    </source>
</reference>
<dbReference type="SUPFAM" id="SSF69118">
    <property type="entry name" value="AhpD-like"/>
    <property type="match status" value="1"/>
</dbReference>
<feature type="domain" description="Carboxymuconolactone decarboxylase-like" evidence="1">
    <location>
        <begin position="18"/>
        <end position="93"/>
    </location>
</feature>
<gene>
    <name evidence="2" type="ORF">HCN51_42330</name>
</gene>
<dbReference type="PANTHER" id="PTHR33570">
    <property type="entry name" value="4-CARBOXYMUCONOLACTONE DECARBOXYLASE FAMILY PROTEIN"/>
    <property type="match status" value="1"/>
</dbReference>
<protein>
    <submittedName>
        <fullName evidence="2">Dehydrogenase</fullName>
    </submittedName>
</protein>
<dbReference type="RefSeq" id="WP_168017639.1">
    <property type="nucleotide sequence ID" value="NZ_JAATEP010000044.1"/>
</dbReference>
<organism evidence="2 3">
    <name type="scientific">Nonomuraea composti</name>
    <dbReference type="NCBI Taxonomy" id="2720023"/>
    <lineage>
        <taxon>Bacteria</taxon>
        <taxon>Bacillati</taxon>
        <taxon>Actinomycetota</taxon>
        <taxon>Actinomycetes</taxon>
        <taxon>Streptosporangiales</taxon>
        <taxon>Streptosporangiaceae</taxon>
        <taxon>Nonomuraea</taxon>
    </lineage>
</organism>
<keyword evidence="3" id="KW-1185">Reference proteome</keyword>
<dbReference type="Gene3D" id="1.20.1290.10">
    <property type="entry name" value="AhpD-like"/>
    <property type="match status" value="1"/>
</dbReference>
<dbReference type="InterPro" id="IPR029032">
    <property type="entry name" value="AhpD-like"/>
</dbReference>
<evidence type="ECO:0000259" key="1">
    <source>
        <dbReference type="Pfam" id="PF02627"/>
    </source>
</evidence>
<dbReference type="InterPro" id="IPR003779">
    <property type="entry name" value="CMD-like"/>
</dbReference>
<feature type="domain" description="Carboxymuconolactone decarboxylase-like" evidence="1">
    <location>
        <begin position="143"/>
        <end position="222"/>
    </location>
</feature>
<dbReference type="Proteomes" id="UP000696294">
    <property type="component" value="Unassembled WGS sequence"/>
</dbReference>
<dbReference type="Pfam" id="PF02627">
    <property type="entry name" value="CMD"/>
    <property type="match status" value="2"/>
</dbReference>